<dbReference type="InterPro" id="IPR051706">
    <property type="entry name" value="Glycosyltransferase_domain"/>
</dbReference>
<accession>A0ABR0BF65</accession>
<dbReference type="PANTHER" id="PTHR32385">
    <property type="entry name" value="MANNOSYL PHOSPHORYLINOSITOL CERAMIDE SYNTHASE"/>
    <property type="match status" value="1"/>
</dbReference>
<evidence type="ECO:0000256" key="1">
    <source>
        <dbReference type="ARBA" id="ARBA00009003"/>
    </source>
</evidence>
<evidence type="ECO:0000313" key="3">
    <source>
        <dbReference type="EMBL" id="KAK4073361.1"/>
    </source>
</evidence>
<dbReference type="Pfam" id="PF04488">
    <property type="entry name" value="Gly_transf_sug"/>
    <property type="match status" value="1"/>
</dbReference>
<comment type="similarity">
    <text evidence="1">Belongs to the glycosyltransferase 32 family.</text>
</comment>
<evidence type="ECO:0000313" key="4">
    <source>
        <dbReference type="Proteomes" id="UP001287286"/>
    </source>
</evidence>
<dbReference type="InterPro" id="IPR029044">
    <property type="entry name" value="Nucleotide-diphossugar_trans"/>
</dbReference>
<dbReference type="PANTHER" id="PTHR32385:SF15">
    <property type="entry name" value="INOSITOL PHOSPHOCERAMIDE MANNOSYLTRANSFERASE 1"/>
    <property type="match status" value="1"/>
</dbReference>
<dbReference type="EMBL" id="JAWRVI010000158">
    <property type="protein sequence ID" value="KAK4073361.1"/>
    <property type="molecule type" value="Genomic_DNA"/>
</dbReference>
<dbReference type="SUPFAM" id="SSF53448">
    <property type="entry name" value="Nucleotide-diphospho-sugar transferases"/>
    <property type="match status" value="1"/>
</dbReference>
<reference evidence="3 4" key="1">
    <citation type="journal article" date="2024" name="Microbiol. Resour. Announc.">
        <title>Genome annotations for the ascomycete fungi Trichoderma harzianum, Trichoderma aggressivum, and Purpureocillium lilacinum.</title>
        <authorList>
            <person name="Beijen E.P.W."/>
            <person name="Ohm R.A."/>
        </authorList>
    </citation>
    <scope>NUCLEOTIDE SEQUENCE [LARGE SCALE GENOMIC DNA]</scope>
    <source>
        <strain evidence="3 4">CBS 150709</strain>
    </source>
</reference>
<name>A0ABR0BF65_PURLI</name>
<gene>
    <name evidence="3" type="ORF">Purlil1_13031</name>
</gene>
<dbReference type="Gene3D" id="3.90.550.20">
    <property type="match status" value="1"/>
</dbReference>
<keyword evidence="4" id="KW-1185">Reference proteome</keyword>
<keyword evidence="2" id="KW-0808">Transferase</keyword>
<evidence type="ECO:0000256" key="2">
    <source>
        <dbReference type="ARBA" id="ARBA00022679"/>
    </source>
</evidence>
<proteinExistence type="inferred from homology"/>
<dbReference type="InterPro" id="IPR007577">
    <property type="entry name" value="GlycoTrfase_DXD_sugar-bd_CS"/>
</dbReference>
<protein>
    <submittedName>
        <fullName evidence="3">Uncharacterized protein</fullName>
    </submittedName>
</protein>
<comment type="caution">
    <text evidence="3">The sequence shown here is derived from an EMBL/GenBank/DDBJ whole genome shotgun (WGS) entry which is preliminary data.</text>
</comment>
<dbReference type="Proteomes" id="UP001287286">
    <property type="component" value="Unassembled WGS sequence"/>
</dbReference>
<organism evidence="3 4">
    <name type="scientific">Purpureocillium lilacinum</name>
    <name type="common">Paecilomyces lilacinus</name>
    <dbReference type="NCBI Taxonomy" id="33203"/>
    <lineage>
        <taxon>Eukaryota</taxon>
        <taxon>Fungi</taxon>
        <taxon>Dikarya</taxon>
        <taxon>Ascomycota</taxon>
        <taxon>Pezizomycotina</taxon>
        <taxon>Sordariomycetes</taxon>
        <taxon>Hypocreomycetidae</taxon>
        <taxon>Hypocreales</taxon>
        <taxon>Ophiocordycipitaceae</taxon>
        <taxon>Purpureocillium</taxon>
    </lineage>
</organism>
<sequence>MRNRSYVWVKYFKPVRPVWVCDRQLPLAGRGATLVTQSVSPRFRMLRRVSNAAKTAHVFQSMRTFTAELPGATMPRLDSFRGIDPNLTVGKRGSSDFHISTERDRFDLSFNNYSKFQATAGPDYVDHVPDILHHISLGTAPQCMAYQRNRQSCLDLHPGWETHLWTDENAGAFVAEKFPELEAMWDSYRYAVQKAEALKYLVLYEYGAQPALF</sequence>